<feature type="transmembrane region" description="Helical" evidence="8">
    <location>
        <begin position="66"/>
        <end position="84"/>
    </location>
</feature>
<keyword evidence="5 8" id="KW-0812">Transmembrane</keyword>
<evidence type="ECO:0000256" key="4">
    <source>
        <dbReference type="ARBA" id="ARBA00022519"/>
    </source>
</evidence>
<dbReference type="OrthoDB" id="958025at2"/>
<reference evidence="9 10" key="1">
    <citation type="submission" date="2018-08" db="EMBL/GenBank/DDBJ databases">
        <title>Vibrio isolated from the Eastern China Marginal Seas.</title>
        <authorList>
            <person name="Li Y."/>
        </authorList>
    </citation>
    <scope>NUCLEOTIDE SEQUENCE [LARGE SCALE GENOMIC DNA]</scope>
    <source>
        <strain evidence="9 10">BEI233</strain>
    </source>
</reference>
<comment type="similarity">
    <text evidence="2">Belongs to the UPF0283 family.</text>
</comment>
<comment type="caution">
    <text evidence="9">The sequence shown here is derived from an EMBL/GenBank/DDBJ whole genome shotgun (WGS) entry which is preliminary data.</text>
</comment>
<dbReference type="NCBIfam" id="TIGR01620">
    <property type="entry name" value="hyp_HI0043"/>
    <property type="match status" value="1"/>
</dbReference>
<dbReference type="AlphaFoldDB" id="A0A3A6Q949"/>
<gene>
    <name evidence="9" type="ORF">DZ860_17735</name>
</gene>
<evidence type="ECO:0000256" key="5">
    <source>
        <dbReference type="ARBA" id="ARBA00022692"/>
    </source>
</evidence>
<dbReference type="Proteomes" id="UP000273252">
    <property type="component" value="Unassembled WGS sequence"/>
</dbReference>
<evidence type="ECO:0000256" key="1">
    <source>
        <dbReference type="ARBA" id="ARBA00004429"/>
    </source>
</evidence>
<organism evidence="9 10">
    <name type="scientific">Vibrio sinensis</name>
    <dbReference type="NCBI Taxonomy" id="2302434"/>
    <lineage>
        <taxon>Bacteria</taxon>
        <taxon>Pseudomonadati</taxon>
        <taxon>Pseudomonadota</taxon>
        <taxon>Gammaproteobacteria</taxon>
        <taxon>Vibrionales</taxon>
        <taxon>Vibrionaceae</taxon>
        <taxon>Vibrio</taxon>
    </lineage>
</organism>
<evidence type="ECO:0000256" key="2">
    <source>
        <dbReference type="ARBA" id="ARBA00008255"/>
    </source>
</evidence>
<sequence length="343" mass="37622">MSEFKKKQIFDQPLYQEKEDSVELNTQMHFDVKESFIPSLTDSSEQESNAEQQLEQVIRPKSGSKWLASGLLAVLSALIGWQAIDSVITAVQSADWLSLGWAGFISTIAVLGLGAIGKELWKLRSLRHHFSIQEQSEALIANNGVGKGRSFCESLAKQSGVPLESPYYDRWTNSVTASHSDAEILDMYDAMVVVEQDKLATKLVSKYATESAVLVAVSPLALADMLLVAWRNFKMIDQLATVYGIELGYWSRLQLFKSTLVNMAAAGASELAIDASMDLMSMDLASKVSARAGQGIGVGVLTARLGLKSMSLLRPIPWHQERKVKLSTIRKQIVAKIAAISVK</sequence>
<protein>
    <submittedName>
        <fullName evidence="9">TIGR01620 family protein</fullName>
    </submittedName>
</protein>
<evidence type="ECO:0000256" key="6">
    <source>
        <dbReference type="ARBA" id="ARBA00022989"/>
    </source>
</evidence>
<keyword evidence="3" id="KW-1003">Cell membrane</keyword>
<evidence type="ECO:0000256" key="7">
    <source>
        <dbReference type="ARBA" id="ARBA00023136"/>
    </source>
</evidence>
<evidence type="ECO:0000313" key="9">
    <source>
        <dbReference type="EMBL" id="RJX68366.1"/>
    </source>
</evidence>
<feature type="transmembrane region" description="Helical" evidence="8">
    <location>
        <begin position="96"/>
        <end position="117"/>
    </location>
</feature>
<dbReference type="InterPro" id="IPR021147">
    <property type="entry name" value="DUF697"/>
</dbReference>
<keyword evidence="10" id="KW-1185">Reference proteome</keyword>
<proteinExistence type="inferred from homology"/>
<dbReference type="GO" id="GO:0005886">
    <property type="term" value="C:plasma membrane"/>
    <property type="evidence" value="ECO:0007669"/>
    <property type="project" value="UniProtKB-SubCell"/>
</dbReference>
<evidence type="ECO:0000256" key="8">
    <source>
        <dbReference type="SAM" id="Phobius"/>
    </source>
</evidence>
<dbReference type="RefSeq" id="WP_120033973.1">
    <property type="nucleotide sequence ID" value="NZ_QVMU01000021.1"/>
</dbReference>
<comment type="subcellular location">
    <subcellularLocation>
        <location evidence="1">Cell inner membrane</location>
        <topology evidence="1">Multi-pass membrane protein</topology>
    </subcellularLocation>
</comment>
<keyword evidence="6 8" id="KW-1133">Transmembrane helix</keyword>
<name>A0A3A6Q949_9VIBR</name>
<dbReference type="InterPro" id="IPR006507">
    <property type="entry name" value="UPF0283"/>
</dbReference>
<keyword evidence="7 8" id="KW-0472">Membrane</keyword>
<dbReference type="Pfam" id="PF05128">
    <property type="entry name" value="DUF697"/>
    <property type="match status" value="1"/>
</dbReference>
<feature type="transmembrane region" description="Helical" evidence="8">
    <location>
        <begin position="212"/>
        <end position="230"/>
    </location>
</feature>
<evidence type="ECO:0000256" key="3">
    <source>
        <dbReference type="ARBA" id="ARBA00022475"/>
    </source>
</evidence>
<evidence type="ECO:0000313" key="10">
    <source>
        <dbReference type="Proteomes" id="UP000273252"/>
    </source>
</evidence>
<dbReference type="PANTHER" id="PTHR39342:SF1">
    <property type="entry name" value="UPF0283 MEMBRANE PROTEIN YCJF"/>
    <property type="match status" value="1"/>
</dbReference>
<dbReference type="EMBL" id="QVMU01000021">
    <property type="protein sequence ID" value="RJX68366.1"/>
    <property type="molecule type" value="Genomic_DNA"/>
</dbReference>
<dbReference type="PANTHER" id="PTHR39342">
    <property type="entry name" value="UPF0283 MEMBRANE PROTEIN YCJF"/>
    <property type="match status" value="1"/>
</dbReference>
<accession>A0A3A6Q949</accession>
<keyword evidence="4" id="KW-0997">Cell inner membrane</keyword>